<dbReference type="InterPro" id="IPR041195">
    <property type="entry name" value="Rnh202_N"/>
</dbReference>
<evidence type="ECO:0000256" key="5">
    <source>
        <dbReference type="ARBA" id="ARBA00033464"/>
    </source>
</evidence>
<evidence type="ECO:0000256" key="4">
    <source>
        <dbReference type="ARBA" id="ARBA00024778"/>
    </source>
</evidence>
<feature type="domain" description="Rnh202 triple barrel" evidence="8">
    <location>
        <begin position="40"/>
        <end position="131"/>
    </location>
</feature>
<dbReference type="PANTHER" id="PTHR13383">
    <property type="entry name" value="RIBONUCLEASE H2 SUBUNIT B"/>
    <property type="match status" value="1"/>
</dbReference>
<feature type="domain" description="Ribonuclease H2 subunit B wHTH" evidence="7">
    <location>
        <begin position="134"/>
        <end position="342"/>
    </location>
</feature>
<evidence type="ECO:0000256" key="6">
    <source>
        <dbReference type="SAM" id="MobiDB-lite"/>
    </source>
</evidence>
<accession>A0A6A5YY36</accession>
<evidence type="ECO:0000256" key="3">
    <source>
        <dbReference type="ARBA" id="ARBA00023242"/>
    </source>
</evidence>
<proteinExistence type="predicted"/>
<dbReference type="PANTHER" id="PTHR13383:SF11">
    <property type="entry name" value="RIBONUCLEASE H2 SUBUNIT B"/>
    <property type="match status" value="1"/>
</dbReference>
<dbReference type="Proteomes" id="UP000799770">
    <property type="component" value="Unassembled WGS sequence"/>
</dbReference>
<comment type="function">
    <text evidence="4">Non catalytic subunit of RNase H2, an endonuclease that specifically degrades the RNA of RNA:DNA hybrids. Participates in DNA replication, possibly by mediating the removal of lagging-strand Okazaki fragment RNA primers during DNA replication. Mediates the excision of single ribonucleotides from DNA:RNA duplexes.</text>
</comment>
<comment type="subcellular location">
    <subcellularLocation>
        <location evidence="1">Nucleus</location>
    </subcellularLocation>
</comment>
<keyword evidence="10" id="KW-1185">Reference proteome</keyword>
<dbReference type="EMBL" id="ML977333">
    <property type="protein sequence ID" value="KAF2111816.1"/>
    <property type="molecule type" value="Genomic_DNA"/>
</dbReference>
<dbReference type="Gene3D" id="1.10.20.120">
    <property type="match status" value="1"/>
</dbReference>
<dbReference type="CDD" id="cd09270">
    <property type="entry name" value="RNase_H2-B"/>
    <property type="match status" value="1"/>
</dbReference>
<sequence>MARTRSKPTAKASKETTPPPATSNAKALPPSVENVPKLFVLPKDTSKDARIVTLDNPASGTPSRYFFCPEKGFYEFTRIAAPKKACRSWLITSETSMEDEQEEKHEENGGVEIGSGYVTKSADLFLATPIDLLFLILPALAPKSAKDTKQLFLSLDDYLDKLSSSSAHWKALLSQYPSLRAMIEKRMDAFCDTVDAGDDSMYRLSNTKLLQILVKKAERICATSFPSSMEERFIKPTLDVPVMSIKREESNTTQTTTDTSSQPQTETQTEASDTQPSSTPSTTLESQTSFESTSTTATSIEAEDDAPPALQTPPTIPPLLRLRTTLSYILSSYIPSPLRPSLLTLLSTPQPQSSTSLPDLQPLETHLSTLAKLKSQAAALRSISDNISRKRAFDDEDADRAAEREEKKRRKEEEEKRKKGESRGVKALKKVDVSGMKKLSSFFAVGAGKK</sequence>
<dbReference type="GO" id="GO:0005654">
    <property type="term" value="C:nucleoplasm"/>
    <property type="evidence" value="ECO:0007669"/>
    <property type="project" value="TreeGrafter"/>
</dbReference>
<protein>
    <recommendedName>
        <fullName evidence="2">Ribonuclease H2 subunit B</fullName>
    </recommendedName>
    <alternativeName>
        <fullName evidence="5">Ribonuclease HI subunit B</fullName>
    </alternativeName>
</protein>
<dbReference type="OrthoDB" id="29098at2759"/>
<gene>
    <name evidence="9" type="ORF">BDV96DRAFT_581866</name>
</gene>
<feature type="region of interest" description="Disordered" evidence="6">
    <location>
        <begin position="1"/>
        <end position="30"/>
    </location>
</feature>
<dbReference type="InterPro" id="IPR019024">
    <property type="entry name" value="RNase_H2_suB_wHTH"/>
</dbReference>
<evidence type="ECO:0000313" key="10">
    <source>
        <dbReference type="Proteomes" id="UP000799770"/>
    </source>
</evidence>
<evidence type="ECO:0000256" key="2">
    <source>
        <dbReference type="ARBA" id="ARBA00019062"/>
    </source>
</evidence>
<organism evidence="9 10">
    <name type="scientific">Lophiotrema nucula</name>
    <dbReference type="NCBI Taxonomy" id="690887"/>
    <lineage>
        <taxon>Eukaryota</taxon>
        <taxon>Fungi</taxon>
        <taxon>Dikarya</taxon>
        <taxon>Ascomycota</taxon>
        <taxon>Pezizomycotina</taxon>
        <taxon>Dothideomycetes</taxon>
        <taxon>Pleosporomycetidae</taxon>
        <taxon>Pleosporales</taxon>
        <taxon>Lophiotremataceae</taxon>
        <taxon>Lophiotrema</taxon>
    </lineage>
</organism>
<evidence type="ECO:0000256" key="1">
    <source>
        <dbReference type="ARBA" id="ARBA00004123"/>
    </source>
</evidence>
<dbReference type="GO" id="GO:0006401">
    <property type="term" value="P:RNA catabolic process"/>
    <property type="evidence" value="ECO:0007669"/>
    <property type="project" value="TreeGrafter"/>
</dbReference>
<dbReference type="Pfam" id="PF09468">
    <property type="entry name" value="RNase_H2-Ydr279"/>
    <property type="match status" value="1"/>
</dbReference>
<keyword evidence="3" id="KW-0539">Nucleus</keyword>
<feature type="region of interest" description="Disordered" evidence="6">
    <location>
        <begin position="393"/>
        <end position="425"/>
    </location>
</feature>
<dbReference type="AlphaFoldDB" id="A0A6A5YY36"/>
<dbReference type="InterPro" id="IPR040456">
    <property type="entry name" value="RNase_H2_suB"/>
</dbReference>
<evidence type="ECO:0000259" key="8">
    <source>
        <dbReference type="Pfam" id="PF17745"/>
    </source>
</evidence>
<evidence type="ECO:0000259" key="7">
    <source>
        <dbReference type="Pfam" id="PF09468"/>
    </source>
</evidence>
<reference evidence="9" key="1">
    <citation type="journal article" date="2020" name="Stud. Mycol.">
        <title>101 Dothideomycetes genomes: a test case for predicting lifestyles and emergence of pathogens.</title>
        <authorList>
            <person name="Haridas S."/>
            <person name="Albert R."/>
            <person name="Binder M."/>
            <person name="Bloem J."/>
            <person name="Labutti K."/>
            <person name="Salamov A."/>
            <person name="Andreopoulos B."/>
            <person name="Baker S."/>
            <person name="Barry K."/>
            <person name="Bills G."/>
            <person name="Bluhm B."/>
            <person name="Cannon C."/>
            <person name="Castanera R."/>
            <person name="Culley D."/>
            <person name="Daum C."/>
            <person name="Ezra D."/>
            <person name="Gonzalez J."/>
            <person name="Henrissat B."/>
            <person name="Kuo A."/>
            <person name="Liang C."/>
            <person name="Lipzen A."/>
            <person name="Lutzoni F."/>
            <person name="Magnuson J."/>
            <person name="Mondo S."/>
            <person name="Nolan M."/>
            <person name="Ohm R."/>
            <person name="Pangilinan J."/>
            <person name="Park H.-J."/>
            <person name="Ramirez L."/>
            <person name="Alfaro M."/>
            <person name="Sun H."/>
            <person name="Tritt A."/>
            <person name="Yoshinaga Y."/>
            <person name="Zwiers L.-H."/>
            <person name="Turgeon B."/>
            <person name="Goodwin S."/>
            <person name="Spatafora J."/>
            <person name="Crous P."/>
            <person name="Grigoriev I."/>
        </authorList>
    </citation>
    <scope>NUCLEOTIDE SEQUENCE</scope>
    <source>
        <strain evidence="9">CBS 627.86</strain>
    </source>
</reference>
<dbReference type="Pfam" id="PF17745">
    <property type="entry name" value="Ydr279_N"/>
    <property type="match status" value="1"/>
</dbReference>
<feature type="compositionally biased region" description="Low complexity" evidence="6">
    <location>
        <begin position="251"/>
        <end position="300"/>
    </location>
</feature>
<dbReference type="GO" id="GO:0032299">
    <property type="term" value="C:ribonuclease H2 complex"/>
    <property type="evidence" value="ECO:0007669"/>
    <property type="project" value="InterPro"/>
</dbReference>
<evidence type="ECO:0000313" key="9">
    <source>
        <dbReference type="EMBL" id="KAF2111816.1"/>
    </source>
</evidence>
<name>A0A6A5YY36_9PLEO</name>
<feature type="region of interest" description="Disordered" evidence="6">
    <location>
        <begin position="248"/>
        <end position="317"/>
    </location>
</feature>